<dbReference type="InterPro" id="IPR013658">
    <property type="entry name" value="SGL"/>
</dbReference>
<reference evidence="4" key="1">
    <citation type="journal article" date="2019" name="Int. J. Syst. Evol. Microbiol.">
        <title>The Global Catalogue of Microorganisms (GCM) 10K type strain sequencing project: providing services to taxonomists for standard genome sequencing and annotation.</title>
        <authorList>
            <consortium name="The Broad Institute Genomics Platform"/>
            <consortium name="The Broad Institute Genome Sequencing Center for Infectious Disease"/>
            <person name="Wu L."/>
            <person name="Ma J."/>
        </authorList>
    </citation>
    <scope>NUCLEOTIDE SEQUENCE [LARGE SCALE GENOMIC DNA]</scope>
    <source>
        <strain evidence="4">JCM 17591</strain>
    </source>
</reference>
<dbReference type="Proteomes" id="UP001501079">
    <property type="component" value="Unassembled WGS sequence"/>
</dbReference>
<dbReference type="Pfam" id="PF08450">
    <property type="entry name" value="SGL"/>
    <property type="match status" value="1"/>
</dbReference>
<comment type="similarity">
    <text evidence="1">Belongs to the SMP-30/CGR1 family.</text>
</comment>
<comment type="caution">
    <text evidence="3">The sequence shown here is derived from an EMBL/GenBank/DDBJ whole genome shotgun (WGS) entry which is preliminary data.</text>
</comment>
<dbReference type="EMBL" id="BAABBW010000003">
    <property type="protein sequence ID" value="GAA4174377.1"/>
    <property type="molecule type" value="Genomic_DNA"/>
</dbReference>
<dbReference type="Gene3D" id="2.120.10.30">
    <property type="entry name" value="TolB, C-terminal domain"/>
    <property type="match status" value="1"/>
</dbReference>
<evidence type="ECO:0000259" key="2">
    <source>
        <dbReference type="Pfam" id="PF08450"/>
    </source>
</evidence>
<gene>
    <name evidence="3" type="ORF">GCM10022287_18160</name>
</gene>
<dbReference type="PANTHER" id="PTHR10907">
    <property type="entry name" value="REGUCALCIN"/>
    <property type="match status" value="1"/>
</dbReference>
<dbReference type="PRINTS" id="PR01790">
    <property type="entry name" value="SMP30FAMILY"/>
</dbReference>
<dbReference type="InterPro" id="IPR005511">
    <property type="entry name" value="SMP-30"/>
</dbReference>
<evidence type="ECO:0000313" key="4">
    <source>
        <dbReference type="Proteomes" id="UP001501079"/>
    </source>
</evidence>
<feature type="domain" description="SMP-30/Gluconolactonase/LRE-like region" evidence="2">
    <location>
        <begin position="14"/>
        <end position="255"/>
    </location>
</feature>
<sequence>MKAEQLTAPVTWHGEGPCWDAAGERMLVVDMLAGSVVDLSTLTSPARYSVGSPVAAVVRPRASGGFIVATEHGFSLFDAGFRPARQLAAVLDDPGIRLNEGGCDPAGRFFCGSMAYDETPRAAALYRVEPDGTASVAVEGATISNGLQWSLDGTRAYYIDTPTHRVDVFDYSVADGTFSERRTLADVSDFEGAPDGMTIDAEGGLWVAFWGGGAVRRLDPVSGEVTAEVSVPGATNTSAAAFGGASLDTLYITTSRQHLAEDAEPAAGAVFAVQPGVRGVALPAFAG</sequence>
<dbReference type="SUPFAM" id="SSF63829">
    <property type="entry name" value="Calcium-dependent phosphotriesterase"/>
    <property type="match status" value="1"/>
</dbReference>
<proteinExistence type="inferred from homology"/>
<evidence type="ECO:0000256" key="1">
    <source>
        <dbReference type="ARBA" id="ARBA00008853"/>
    </source>
</evidence>
<evidence type="ECO:0000313" key="3">
    <source>
        <dbReference type="EMBL" id="GAA4174377.1"/>
    </source>
</evidence>
<name>A0ABP7ZZL7_9MICO</name>
<protein>
    <submittedName>
        <fullName evidence="3">SMP-30/gluconolactonase/LRE family protein</fullName>
    </submittedName>
</protein>
<organism evidence="3 4">
    <name type="scientific">Gryllotalpicola koreensis</name>
    <dbReference type="NCBI Taxonomy" id="993086"/>
    <lineage>
        <taxon>Bacteria</taxon>
        <taxon>Bacillati</taxon>
        <taxon>Actinomycetota</taxon>
        <taxon>Actinomycetes</taxon>
        <taxon>Micrococcales</taxon>
        <taxon>Microbacteriaceae</taxon>
        <taxon>Gryllotalpicola</taxon>
    </lineage>
</organism>
<accession>A0ABP7ZZL7</accession>
<dbReference type="PANTHER" id="PTHR10907:SF47">
    <property type="entry name" value="REGUCALCIN"/>
    <property type="match status" value="1"/>
</dbReference>
<dbReference type="InterPro" id="IPR011042">
    <property type="entry name" value="6-blade_b-propeller_TolB-like"/>
</dbReference>
<dbReference type="RefSeq" id="WP_344753590.1">
    <property type="nucleotide sequence ID" value="NZ_BAABBW010000003.1"/>
</dbReference>
<keyword evidence="4" id="KW-1185">Reference proteome</keyword>